<accession>A0A6J7UVU8</accession>
<dbReference type="InterPro" id="IPR000253">
    <property type="entry name" value="FHA_dom"/>
</dbReference>
<evidence type="ECO:0000313" key="2">
    <source>
        <dbReference type="EMBL" id="CAB5068037.1"/>
    </source>
</evidence>
<proteinExistence type="predicted"/>
<name>A0A6J7UVU8_9ZZZZ</name>
<dbReference type="Pfam" id="PF00498">
    <property type="entry name" value="FHA"/>
    <property type="match status" value="1"/>
</dbReference>
<dbReference type="PROSITE" id="PS50006">
    <property type="entry name" value="FHA_DOMAIN"/>
    <property type="match status" value="1"/>
</dbReference>
<dbReference type="InterPro" id="IPR008984">
    <property type="entry name" value="SMAD_FHA_dom_sf"/>
</dbReference>
<dbReference type="AlphaFoldDB" id="A0A6J7UVU8"/>
<dbReference type="SUPFAM" id="SSF49879">
    <property type="entry name" value="SMAD/FHA domain"/>
    <property type="match status" value="1"/>
</dbReference>
<feature type="domain" description="FHA" evidence="1">
    <location>
        <begin position="77"/>
        <end position="127"/>
    </location>
</feature>
<protein>
    <submittedName>
        <fullName evidence="2">Unannotated protein</fullName>
    </submittedName>
</protein>
<reference evidence="2" key="1">
    <citation type="submission" date="2020-05" db="EMBL/GenBank/DDBJ databases">
        <authorList>
            <person name="Chiriac C."/>
            <person name="Salcher M."/>
            <person name="Ghai R."/>
            <person name="Kavagutti S V."/>
        </authorList>
    </citation>
    <scope>NUCLEOTIDE SEQUENCE</scope>
</reference>
<sequence>MSDQLLNTLKVALLALLYLFFARVLWAVWSEVRVPVAAGIAPKVSGGGKAAPGVPAQLLMVEPANMRGSVTTLESEVVVGRAPECTVVMPNDPYTSTRHARFFERDGAWWVEDLGSTNGTLVNAKPITEAQQLKRDDRVQTGSAVFEVQ</sequence>
<dbReference type="EMBL" id="CAFBQU010000079">
    <property type="protein sequence ID" value="CAB5068037.1"/>
    <property type="molecule type" value="Genomic_DNA"/>
</dbReference>
<evidence type="ECO:0000259" key="1">
    <source>
        <dbReference type="PROSITE" id="PS50006"/>
    </source>
</evidence>
<gene>
    <name evidence="2" type="ORF">UFOPK4347_01660</name>
</gene>
<dbReference type="SMART" id="SM00240">
    <property type="entry name" value="FHA"/>
    <property type="match status" value="1"/>
</dbReference>
<organism evidence="2">
    <name type="scientific">freshwater metagenome</name>
    <dbReference type="NCBI Taxonomy" id="449393"/>
    <lineage>
        <taxon>unclassified sequences</taxon>
        <taxon>metagenomes</taxon>
        <taxon>ecological metagenomes</taxon>
    </lineage>
</organism>
<dbReference type="Gene3D" id="2.60.200.20">
    <property type="match status" value="1"/>
</dbReference>
<dbReference type="CDD" id="cd00060">
    <property type="entry name" value="FHA"/>
    <property type="match status" value="1"/>
</dbReference>